<keyword evidence="2" id="KW-0472">Membrane</keyword>
<dbReference type="GO" id="GO:0055088">
    <property type="term" value="P:lipid homeostasis"/>
    <property type="evidence" value="ECO:0007669"/>
    <property type="project" value="TreeGrafter"/>
</dbReference>
<comment type="similarity">
    <text evidence="1">Belongs to the protein kinase superfamily. ADCK protein kinase family.</text>
</comment>
<dbReference type="EMBL" id="MBFU01000344">
    <property type="protein sequence ID" value="PWA00297.1"/>
    <property type="molecule type" value="Genomic_DNA"/>
</dbReference>
<sequence length="630" mass="72650">MKRFIVRNIHNLTPFNRLQYPTLLKNSSSKSFPLVTNIYSIHTNNTRSLIKPNLKKSYTPKNFQQAFTNHTSTKNRNGSRKWTKFGSFGIGIGLATVAVGYYGLNNNESFNYAVMATKRIFAASKATVLVMFHYYTDFPDLLTEEEGLKNPEEQLRRLNIRSRTHRKCAETVRECMLKNGGVYIKFGQHLSAMSYILPVEWTQTMIPLQDKCTKSSMESLNQVFKQDLGEEIDDMFEWFDENPIGVASLAQVHKAKLANTGELVAVKVQHPDVRQFSSVDISVVTALFKLVYKVFPDFEFMWLSDEMNTSLPQELDFRNEKKNSEQIAKNFSKRPHIPLTVPKMIKATHRILIMEYMQGNRIDDLEYFSKHNISPTQVSKEIAKIFGEMVFNDGFVHCDPHPGNIIIRPNNKGYPYNFELVLLDHGLYRQLSPGFRLQYARLWRSLLEGDKEKIQKESYDLTGTDLYMMLSSIVTGQSWYSIESGNLTKSNVNVQFEQSQLVGVKDSFFAELSRVMSSIPRDLVLLIKTNDLIRLIDRSLYANLPPKSQARACTKSWLILSLYSLSTLKSNAISSVENIRKSMGILGGIIYSIKEYIYIYIDYTSLEIPIRVYYAWLKFLEYKDFIVFSK</sequence>
<dbReference type="GO" id="GO:0005524">
    <property type="term" value="F:ATP binding"/>
    <property type="evidence" value="ECO:0007669"/>
    <property type="project" value="InterPro"/>
</dbReference>
<evidence type="ECO:0000256" key="1">
    <source>
        <dbReference type="ARBA" id="ARBA00009670"/>
    </source>
</evidence>
<evidence type="ECO:0000259" key="3">
    <source>
        <dbReference type="PROSITE" id="PS50011"/>
    </source>
</evidence>
<dbReference type="GO" id="GO:0007005">
    <property type="term" value="P:mitochondrion organization"/>
    <property type="evidence" value="ECO:0007669"/>
    <property type="project" value="TreeGrafter"/>
</dbReference>
<dbReference type="AlphaFoldDB" id="A0A2U1J5D2"/>
<protein>
    <recommendedName>
        <fullName evidence="3">Protein kinase domain-containing protein</fullName>
    </recommendedName>
</protein>
<dbReference type="Pfam" id="PF03109">
    <property type="entry name" value="ABC1"/>
    <property type="match status" value="1"/>
</dbReference>
<dbReference type="Proteomes" id="UP000245591">
    <property type="component" value="Unassembled WGS sequence"/>
</dbReference>
<keyword evidence="5" id="KW-1185">Reference proteome</keyword>
<evidence type="ECO:0000256" key="2">
    <source>
        <dbReference type="SAM" id="Phobius"/>
    </source>
</evidence>
<evidence type="ECO:0000313" key="5">
    <source>
        <dbReference type="Proteomes" id="UP000245591"/>
    </source>
</evidence>
<dbReference type="PROSITE" id="PS50011">
    <property type="entry name" value="PROTEIN_KINASE_DOM"/>
    <property type="match status" value="1"/>
</dbReference>
<dbReference type="InterPro" id="IPR051130">
    <property type="entry name" value="Mito_struct-func_regulator"/>
</dbReference>
<dbReference type="GO" id="GO:0004672">
    <property type="term" value="F:protein kinase activity"/>
    <property type="evidence" value="ECO:0007669"/>
    <property type="project" value="InterPro"/>
</dbReference>
<dbReference type="InterPro" id="IPR004147">
    <property type="entry name" value="ABC1_dom"/>
</dbReference>
<comment type="caution">
    <text evidence="4">The sequence shown here is derived from an EMBL/GenBank/DDBJ whole genome shotgun (WGS) entry which is preliminary data.</text>
</comment>
<dbReference type="PANTHER" id="PTHR43173:SF19">
    <property type="entry name" value="AARF DOMAIN-CONTAINING PROTEIN KINASE 1"/>
    <property type="match status" value="1"/>
</dbReference>
<feature type="transmembrane region" description="Helical" evidence="2">
    <location>
        <begin position="85"/>
        <end position="104"/>
    </location>
</feature>
<organism evidence="4 5">
    <name type="scientific">Smittium angustum</name>
    <dbReference type="NCBI Taxonomy" id="133377"/>
    <lineage>
        <taxon>Eukaryota</taxon>
        <taxon>Fungi</taxon>
        <taxon>Fungi incertae sedis</taxon>
        <taxon>Zoopagomycota</taxon>
        <taxon>Kickxellomycotina</taxon>
        <taxon>Harpellomycetes</taxon>
        <taxon>Harpellales</taxon>
        <taxon>Legeriomycetaceae</taxon>
        <taxon>Smittium</taxon>
    </lineage>
</organism>
<dbReference type="SUPFAM" id="SSF56112">
    <property type="entry name" value="Protein kinase-like (PK-like)"/>
    <property type="match status" value="1"/>
</dbReference>
<dbReference type="PANTHER" id="PTHR43173">
    <property type="entry name" value="ABC1 FAMILY PROTEIN"/>
    <property type="match status" value="1"/>
</dbReference>
<dbReference type="CDD" id="cd13969">
    <property type="entry name" value="ADCK1-like"/>
    <property type="match status" value="1"/>
</dbReference>
<reference evidence="4 5" key="1">
    <citation type="journal article" date="2018" name="MBio">
        <title>Comparative Genomics Reveals the Core Gene Toolbox for the Fungus-Insect Symbiosis.</title>
        <authorList>
            <person name="Wang Y."/>
            <person name="Stata M."/>
            <person name="Wang W."/>
            <person name="Stajich J.E."/>
            <person name="White M.M."/>
            <person name="Moncalvo J.M."/>
        </authorList>
    </citation>
    <scope>NUCLEOTIDE SEQUENCE [LARGE SCALE GENOMIC DNA]</scope>
    <source>
        <strain evidence="4 5">AUS-126-30</strain>
    </source>
</reference>
<evidence type="ECO:0000313" key="4">
    <source>
        <dbReference type="EMBL" id="PWA00297.1"/>
    </source>
</evidence>
<feature type="domain" description="Protein kinase" evidence="3">
    <location>
        <begin position="238"/>
        <end position="558"/>
    </location>
</feature>
<proteinExistence type="inferred from homology"/>
<dbReference type="GO" id="GO:0005743">
    <property type="term" value="C:mitochondrial inner membrane"/>
    <property type="evidence" value="ECO:0007669"/>
    <property type="project" value="TreeGrafter"/>
</dbReference>
<dbReference type="InterPro" id="IPR011009">
    <property type="entry name" value="Kinase-like_dom_sf"/>
</dbReference>
<dbReference type="InterPro" id="IPR045307">
    <property type="entry name" value="ADCK1_dom"/>
</dbReference>
<gene>
    <name evidence="4" type="ORF">BB558_003657</name>
</gene>
<keyword evidence="2" id="KW-0812">Transmembrane</keyword>
<accession>A0A2U1J5D2</accession>
<dbReference type="Gene3D" id="1.10.510.10">
    <property type="entry name" value="Transferase(Phosphotransferase) domain 1"/>
    <property type="match status" value="1"/>
</dbReference>
<dbReference type="InterPro" id="IPR000719">
    <property type="entry name" value="Prot_kinase_dom"/>
</dbReference>
<dbReference type="SMART" id="SM00220">
    <property type="entry name" value="S_TKc"/>
    <property type="match status" value="1"/>
</dbReference>
<keyword evidence="2" id="KW-1133">Transmembrane helix</keyword>
<name>A0A2U1J5D2_SMIAN</name>